<dbReference type="EC" id="3.4.13.-" evidence="7"/>
<evidence type="ECO:0000313" key="8">
    <source>
        <dbReference type="Proteomes" id="UP001220478"/>
    </source>
</evidence>
<dbReference type="PANTHER" id="PTHR43808:SF31">
    <property type="entry name" value="N-ACETYL-L-CITRULLINE DEACETYLASE"/>
    <property type="match status" value="1"/>
</dbReference>
<evidence type="ECO:0000256" key="4">
    <source>
        <dbReference type="ARBA" id="ARBA00022801"/>
    </source>
</evidence>
<evidence type="ECO:0000256" key="6">
    <source>
        <dbReference type="ARBA" id="ARBA00023049"/>
    </source>
</evidence>
<sequence length="373" mass="40951">MSISLVAIQQELKRLYPQMLEDYRRLMMIPSKKSAPLPGAPFGAACAQVLQAASDICRREGLITGNVDNYMVYGQYGTGEEYVGMFGHLDVVEEGVGWDRPPYAAVIENNRMYGRGALDSKGPSIAALYALIALKNLKMQPLRPIRMIFGANEESGMADMDYYLQHCKAPVMGFVPDNKFPAIYGERGRAVIQISGPVKEFNDFFNNYLLRLDGSGKTLGIACSDEHFGNLIVRGVKLVEVNGKTAVNFSLSTPVCDIKSILSKLKSTAGNLTVELLSFTEWALKNPNSSNVQALQAAYTEVMHDSATITTTTGMTYAHKCQSVIPFGPSFPGQNGIAHLPNEWFDLDDLMKCSEIYAYGLAKLNEVTEIIPS</sequence>
<keyword evidence="3" id="KW-0645">Protease</keyword>
<dbReference type="InterPro" id="IPR002933">
    <property type="entry name" value="Peptidase_M20"/>
</dbReference>
<accession>A0ABY8C6L6</accession>
<protein>
    <submittedName>
        <fullName evidence="7">Sapep family Mn(2+)-dependent dipeptidase</fullName>
        <ecNumber evidence="7">3.4.13.-</ecNumber>
    </submittedName>
</protein>
<name>A0ABY8C6L6_9FIRM</name>
<dbReference type="Proteomes" id="UP001220478">
    <property type="component" value="Chromosome"/>
</dbReference>
<evidence type="ECO:0000256" key="2">
    <source>
        <dbReference type="ARBA" id="ARBA00006247"/>
    </source>
</evidence>
<keyword evidence="7" id="KW-0224">Dipeptidase</keyword>
<gene>
    <name evidence="7" type="ORF">PYS61_04420</name>
</gene>
<organism evidence="7 8">
    <name type="scientific">Amygdalobacter indicium</name>
    <dbReference type="NCBI Taxonomy" id="3029272"/>
    <lineage>
        <taxon>Bacteria</taxon>
        <taxon>Bacillati</taxon>
        <taxon>Bacillota</taxon>
        <taxon>Clostridia</taxon>
        <taxon>Eubacteriales</taxon>
        <taxon>Oscillospiraceae</taxon>
        <taxon>Amygdalobacter</taxon>
    </lineage>
</organism>
<evidence type="ECO:0000313" key="7">
    <source>
        <dbReference type="EMBL" id="WEG35184.1"/>
    </source>
</evidence>
<dbReference type="InterPro" id="IPR050072">
    <property type="entry name" value="Peptidase_M20A"/>
</dbReference>
<dbReference type="PROSITE" id="PS00758">
    <property type="entry name" value="ARGE_DAPE_CPG2_1"/>
    <property type="match status" value="1"/>
</dbReference>
<keyword evidence="5" id="KW-0862">Zinc</keyword>
<keyword evidence="6" id="KW-0482">Metalloprotease</keyword>
<dbReference type="InterPro" id="IPR010964">
    <property type="entry name" value="M20A_pepV-rel"/>
</dbReference>
<keyword evidence="4 7" id="KW-0378">Hydrolase</keyword>
<evidence type="ECO:0000256" key="5">
    <source>
        <dbReference type="ARBA" id="ARBA00022833"/>
    </source>
</evidence>
<dbReference type="InterPro" id="IPR001261">
    <property type="entry name" value="ArgE/DapE_CS"/>
</dbReference>
<dbReference type="Pfam" id="PF01546">
    <property type="entry name" value="Peptidase_M20"/>
    <property type="match status" value="1"/>
</dbReference>
<dbReference type="RefSeq" id="WP_315571231.1">
    <property type="nucleotide sequence ID" value="NZ_CP118868.1"/>
</dbReference>
<comment type="similarity">
    <text evidence="2">Belongs to the peptidase M20A family.</text>
</comment>
<evidence type="ECO:0000256" key="3">
    <source>
        <dbReference type="ARBA" id="ARBA00022670"/>
    </source>
</evidence>
<dbReference type="GO" id="GO:0016805">
    <property type="term" value="F:dipeptidase activity"/>
    <property type="evidence" value="ECO:0007669"/>
    <property type="project" value="UniProtKB-KW"/>
</dbReference>
<dbReference type="PANTHER" id="PTHR43808">
    <property type="entry name" value="ACETYLORNITHINE DEACETYLASE"/>
    <property type="match status" value="1"/>
</dbReference>
<keyword evidence="8" id="KW-1185">Reference proteome</keyword>
<proteinExistence type="inferred from homology"/>
<reference evidence="7 8" key="1">
    <citation type="submission" date="2023-02" db="EMBL/GenBank/DDBJ databases">
        <title>Novel Oscillospiraceae bacterial genomes.</title>
        <authorList>
            <person name="Srinivasan S."/>
            <person name="Austin M.N."/>
            <person name="Fiedler T.L."/>
            <person name="Strenk S.M."/>
            <person name="Agnew K.J."/>
            <person name="Nagana Gowda G.A."/>
            <person name="Raftery D."/>
            <person name="Beamer M.A."/>
            <person name="Achilles S.L."/>
            <person name="Wiesenfeld H.C."/>
            <person name="Fredricks D.N."/>
            <person name="Hillier S.L."/>
        </authorList>
    </citation>
    <scope>NUCLEOTIDE SEQUENCE [LARGE SCALE GENOMIC DNA]</scope>
    <source>
        <strain evidence="7 8">CHIC02 1186E3-8</strain>
    </source>
</reference>
<dbReference type="SUPFAM" id="SSF53187">
    <property type="entry name" value="Zn-dependent exopeptidases"/>
    <property type="match status" value="1"/>
</dbReference>
<comment type="cofactor">
    <cofactor evidence="1">
        <name>Zn(2+)</name>
        <dbReference type="ChEBI" id="CHEBI:29105"/>
    </cofactor>
</comment>
<dbReference type="EMBL" id="CP118868">
    <property type="protein sequence ID" value="WEG35184.1"/>
    <property type="molecule type" value="Genomic_DNA"/>
</dbReference>
<evidence type="ECO:0000256" key="1">
    <source>
        <dbReference type="ARBA" id="ARBA00001947"/>
    </source>
</evidence>
<dbReference type="NCBIfam" id="TIGR01887">
    <property type="entry name" value="dipeptidaselike"/>
    <property type="match status" value="1"/>
</dbReference>
<dbReference type="Gene3D" id="3.40.630.10">
    <property type="entry name" value="Zn peptidases"/>
    <property type="match status" value="2"/>
</dbReference>